<dbReference type="AlphaFoldDB" id="A0A2Z4M9A3"/>
<accession>A0A2Z4M9A3</accession>
<gene>
    <name evidence="2" type="primary">orf165</name>
</gene>
<feature type="transmembrane region" description="Helical" evidence="1">
    <location>
        <begin position="5"/>
        <end position="24"/>
    </location>
</feature>
<sequence>MIKLLFTLFLMGIALLSVIIFITFTSLNSFRLFLTLNLNIISLIIMIFYIQSIGWNILTFSLLFIFINNIILSSIRFIIQNLPLNSFIEDKLVNIWLIYTNIFYTYPIYILRKIFSISGKVLDIINNRINNVIHGLSIIKPLNLLKKNMMKKVNVLFLHFKIIIY</sequence>
<feature type="transmembrane region" description="Helical" evidence="1">
    <location>
        <begin position="91"/>
        <end position="111"/>
    </location>
</feature>
<dbReference type="EMBL" id="MH319479">
    <property type="protein sequence ID" value="AWX53021.1"/>
    <property type="molecule type" value="Genomic_DNA"/>
</dbReference>
<dbReference type="RefSeq" id="YP_009498235.1">
    <property type="nucleotide sequence ID" value="NC_038056.1"/>
</dbReference>
<organism evidence="2">
    <name type="scientific">Lactifluus piperatus</name>
    <dbReference type="NCBI Taxonomy" id="71966"/>
    <lineage>
        <taxon>Eukaryota</taxon>
        <taxon>Fungi</taxon>
        <taxon>Dikarya</taxon>
        <taxon>Basidiomycota</taxon>
        <taxon>Agaricomycotina</taxon>
        <taxon>Agaricomycetes</taxon>
        <taxon>Russulales</taxon>
        <taxon>Russulaceae</taxon>
        <taxon>Lactifluus</taxon>
    </lineage>
</organism>
<keyword evidence="1" id="KW-0812">Transmembrane</keyword>
<reference evidence="2" key="1">
    <citation type="journal article" date="2019" name="Int. J. Biol. Macromol.">
        <title>Characterization and comparative analysis of six complete mitochondrial genomes from ectomycorrhizal fungi of the Lactarius genus and phylogenetic analysis of the Agaricomycetes.</title>
        <authorList>
            <person name="Li Q."/>
            <person name="Wang Q."/>
            <person name="Jin X."/>
            <person name="Chen Z."/>
            <person name="Xiong C."/>
            <person name="Li P."/>
            <person name="Liu Q."/>
            <person name="Huang W."/>
        </authorList>
    </citation>
    <scope>NUCLEOTIDE SEQUENCE</scope>
</reference>
<evidence type="ECO:0000313" key="2">
    <source>
        <dbReference type="EMBL" id="AWX53021.1"/>
    </source>
</evidence>
<name>A0A2Z4M9A3_9AGAM</name>
<evidence type="ECO:0000256" key="1">
    <source>
        <dbReference type="SAM" id="Phobius"/>
    </source>
</evidence>
<geneLocation type="mitochondrion" evidence="2"/>
<proteinExistence type="predicted"/>
<feature type="transmembrane region" description="Helical" evidence="1">
    <location>
        <begin position="30"/>
        <end position="50"/>
    </location>
</feature>
<keyword evidence="1" id="KW-1133">Transmembrane helix</keyword>
<protein>
    <submittedName>
        <fullName evidence="2">Uncharacterized protein</fullName>
    </submittedName>
</protein>
<feature type="transmembrane region" description="Helical" evidence="1">
    <location>
        <begin position="57"/>
        <end position="79"/>
    </location>
</feature>
<dbReference type="GeneID" id="37500656"/>
<keyword evidence="1" id="KW-0472">Membrane</keyword>
<keyword evidence="2" id="KW-0496">Mitochondrion</keyword>